<organism evidence="1 2">
    <name type="scientific">Limnospira indica PCC 8005</name>
    <dbReference type="NCBI Taxonomy" id="376219"/>
    <lineage>
        <taxon>Bacteria</taxon>
        <taxon>Bacillati</taxon>
        <taxon>Cyanobacteriota</taxon>
        <taxon>Cyanophyceae</taxon>
        <taxon>Oscillatoriophycideae</taxon>
        <taxon>Oscillatoriales</taxon>
        <taxon>Sirenicapillariaceae</taxon>
        <taxon>Limnospira</taxon>
    </lineage>
</organism>
<dbReference type="EMBL" id="FO818640">
    <property type="protein sequence ID" value="CDM93504.1"/>
    <property type="molecule type" value="Genomic_DNA"/>
</dbReference>
<dbReference type="Proteomes" id="UP000032946">
    <property type="component" value="Chromosome"/>
</dbReference>
<gene>
    <name evidence="1" type="ORF">ARTHRO_11177</name>
</gene>
<keyword evidence="2" id="KW-1185">Reference proteome</keyword>
<protein>
    <submittedName>
        <fullName evidence="1">Uncharacterized protein</fullName>
    </submittedName>
</protein>
<evidence type="ECO:0000313" key="2">
    <source>
        <dbReference type="Proteomes" id="UP000032946"/>
    </source>
</evidence>
<dbReference type="RefSeq" id="WP_008057534.1">
    <property type="nucleotide sequence ID" value="NZ_FO818640.1"/>
</dbReference>
<sequence>MMEQRTLEGTWEEILLYAPELAGRRVKLTVLSSDDSNSQHPVTLDQILRGRVGRIRFQPSSLSARTKAAFADILADKYKLPRLDQ</sequence>
<reference evidence="1 2" key="1">
    <citation type="submission" date="2014-02" db="EMBL/GenBank/DDBJ databases">
        <authorList>
            <person name="Genoscope - CEA"/>
        </authorList>
    </citation>
    <scope>NUCLEOTIDE SEQUENCE [LARGE SCALE GENOMIC DNA]</scope>
    <source>
        <strain evidence="1 2">PCC 8005</strain>
    </source>
</reference>
<name>A0A9P1NZB9_9CYAN</name>
<dbReference type="AlphaFoldDB" id="A0A9P1NZB9"/>
<evidence type="ECO:0000313" key="1">
    <source>
        <dbReference type="EMBL" id="CDM93504.1"/>
    </source>
</evidence>
<accession>A0A9P1NZB9</accession>
<proteinExistence type="predicted"/>